<keyword evidence="7" id="KW-0732">Signal</keyword>
<accession>A0A6B0Y412</accession>
<dbReference type="InterPro" id="IPR002327">
    <property type="entry name" value="Cyt_c_1A/1B"/>
</dbReference>
<evidence type="ECO:0000256" key="4">
    <source>
        <dbReference type="ARBA" id="ARBA00022982"/>
    </source>
</evidence>
<evidence type="ECO:0000256" key="7">
    <source>
        <dbReference type="SAM" id="SignalP"/>
    </source>
</evidence>
<organism evidence="9">
    <name type="scientific">Boseongicola sp. SB0664_bin_43</name>
    <dbReference type="NCBI Taxonomy" id="2604844"/>
    <lineage>
        <taxon>Bacteria</taxon>
        <taxon>Pseudomonadati</taxon>
        <taxon>Pseudomonadota</taxon>
        <taxon>Alphaproteobacteria</taxon>
        <taxon>Rhodobacterales</taxon>
        <taxon>Paracoccaceae</taxon>
        <taxon>Boseongicola</taxon>
    </lineage>
</organism>
<keyword evidence="5 6" id="KW-0408">Iron</keyword>
<dbReference type="AlphaFoldDB" id="A0A6B0Y412"/>
<evidence type="ECO:0000256" key="6">
    <source>
        <dbReference type="PROSITE-ProRule" id="PRU00433"/>
    </source>
</evidence>
<keyword evidence="3 6" id="KW-0479">Metal-binding</keyword>
<dbReference type="GO" id="GO:0020037">
    <property type="term" value="F:heme binding"/>
    <property type="evidence" value="ECO:0007669"/>
    <property type="project" value="InterPro"/>
</dbReference>
<feature type="chain" id="PRO_5025415216" evidence="7">
    <location>
        <begin position="21"/>
        <end position="231"/>
    </location>
</feature>
<dbReference type="PANTHER" id="PTHR11961">
    <property type="entry name" value="CYTOCHROME C"/>
    <property type="match status" value="1"/>
</dbReference>
<gene>
    <name evidence="9" type="ORF">F4Y60_11940</name>
</gene>
<dbReference type="Gene3D" id="1.10.760.10">
    <property type="entry name" value="Cytochrome c-like domain"/>
    <property type="match status" value="2"/>
</dbReference>
<keyword evidence="4" id="KW-0249">Electron transport</keyword>
<reference evidence="9" key="1">
    <citation type="submission" date="2019-09" db="EMBL/GenBank/DDBJ databases">
        <title>Characterisation of the sponge microbiome using genome-centric metagenomics.</title>
        <authorList>
            <person name="Engelberts J.P."/>
            <person name="Robbins S.J."/>
            <person name="De Goeij J.M."/>
            <person name="Aranda M."/>
            <person name="Bell S.C."/>
            <person name="Webster N.S."/>
        </authorList>
    </citation>
    <scope>NUCLEOTIDE SEQUENCE</scope>
    <source>
        <strain evidence="9">SB0664_bin_43</strain>
    </source>
</reference>
<evidence type="ECO:0000313" key="9">
    <source>
        <dbReference type="EMBL" id="MXY34773.1"/>
    </source>
</evidence>
<dbReference type="PRINTS" id="PR00604">
    <property type="entry name" value="CYTCHRMECIAB"/>
</dbReference>
<sequence length="231" mass="24629">MRVVAALLCCACAAAASAGAAELGARLAGADSSRGEKVFRKCVACHTVEKGGRKKIGPNLWGIVGAAVGAREGFRYSRALLAFGGSWTPERLDAYLAKPRGFVKGGSMSFVGLKREQDRADVIAFLNGMSDSPADFGKSQEASAGLPPPEPEDYGVMVAAPGASETFDACTSCHSERIVAQQGLTREQWDELLDWMVEEQEMEPIKGDARTAILDYLGAHYGPDRPNFPQD</sequence>
<evidence type="ECO:0000256" key="1">
    <source>
        <dbReference type="ARBA" id="ARBA00022448"/>
    </source>
</evidence>
<keyword evidence="1" id="KW-0813">Transport</keyword>
<name>A0A6B0Y412_9RHOB</name>
<dbReference type="GO" id="GO:0009055">
    <property type="term" value="F:electron transfer activity"/>
    <property type="evidence" value="ECO:0007669"/>
    <property type="project" value="InterPro"/>
</dbReference>
<dbReference type="SUPFAM" id="SSF46626">
    <property type="entry name" value="Cytochrome c"/>
    <property type="match status" value="2"/>
</dbReference>
<feature type="signal peptide" evidence="7">
    <location>
        <begin position="1"/>
        <end position="20"/>
    </location>
</feature>
<evidence type="ECO:0000256" key="5">
    <source>
        <dbReference type="ARBA" id="ARBA00023004"/>
    </source>
</evidence>
<keyword evidence="2 6" id="KW-0349">Heme</keyword>
<proteinExistence type="predicted"/>
<dbReference type="PROSITE" id="PS51007">
    <property type="entry name" value="CYTC"/>
    <property type="match status" value="1"/>
</dbReference>
<evidence type="ECO:0000259" key="8">
    <source>
        <dbReference type="PROSITE" id="PS51007"/>
    </source>
</evidence>
<evidence type="ECO:0000256" key="3">
    <source>
        <dbReference type="ARBA" id="ARBA00022723"/>
    </source>
</evidence>
<dbReference type="InterPro" id="IPR036909">
    <property type="entry name" value="Cyt_c-like_dom_sf"/>
</dbReference>
<evidence type="ECO:0000256" key="2">
    <source>
        <dbReference type="ARBA" id="ARBA00022617"/>
    </source>
</evidence>
<dbReference type="EMBL" id="VXRY01000488">
    <property type="protein sequence ID" value="MXY34773.1"/>
    <property type="molecule type" value="Genomic_DNA"/>
</dbReference>
<protein>
    <submittedName>
        <fullName evidence="9">C-type cytochrome</fullName>
    </submittedName>
</protein>
<feature type="domain" description="Cytochrome c" evidence="8">
    <location>
        <begin position="30"/>
        <end position="130"/>
    </location>
</feature>
<dbReference type="Pfam" id="PF00034">
    <property type="entry name" value="Cytochrom_C"/>
    <property type="match status" value="1"/>
</dbReference>
<dbReference type="GO" id="GO:0046872">
    <property type="term" value="F:metal ion binding"/>
    <property type="evidence" value="ECO:0007669"/>
    <property type="project" value="UniProtKB-KW"/>
</dbReference>
<dbReference type="InterPro" id="IPR009056">
    <property type="entry name" value="Cyt_c-like_dom"/>
</dbReference>
<comment type="caution">
    <text evidence="9">The sequence shown here is derived from an EMBL/GenBank/DDBJ whole genome shotgun (WGS) entry which is preliminary data.</text>
</comment>